<reference evidence="1 2" key="1">
    <citation type="journal article" date="2017" name="Nat. Microbiol.">
        <title>Natural product diversity associated with the nematode symbionts Photorhabdus and Xenorhabdus.</title>
        <authorList>
            <person name="Tobias N.J."/>
            <person name="Wolff H."/>
            <person name="Djahanschiri B."/>
            <person name="Grundmann F."/>
            <person name="Kronenwerth M."/>
            <person name="Shi Y.M."/>
            <person name="Simonyi S."/>
            <person name="Grun P."/>
            <person name="Shapiro-Ilan D."/>
            <person name="Pidot S.J."/>
            <person name="Stinear T.P."/>
            <person name="Ebersberger I."/>
            <person name="Bode H.B."/>
        </authorList>
    </citation>
    <scope>NUCLEOTIDE SEQUENCE [LARGE SCALE GENOMIC DNA]</scope>
    <source>
        <strain evidence="1 2">DSM 17907</strain>
    </source>
</reference>
<dbReference type="Proteomes" id="UP000221101">
    <property type="component" value="Unassembled WGS sequence"/>
</dbReference>
<sequence length="33" mass="3968">MLIRKKLRVNINMTTFLYSLTPLVHTERQFAMT</sequence>
<comment type="caution">
    <text evidence="1">The sequence shown here is derived from an EMBL/GenBank/DDBJ whole genome shotgun (WGS) entry which is preliminary data.</text>
</comment>
<name>A0A2D0LCQ1_9GAMM</name>
<accession>A0A2D0LCQ1</accession>
<proteinExistence type="predicted"/>
<keyword evidence="2" id="KW-1185">Reference proteome</keyword>
<evidence type="ECO:0000313" key="1">
    <source>
        <dbReference type="EMBL" id="PHM73484.1"/>
    </source>
</evidence>
<dbReference type="EMBL" id="NJCX01000011">
    <property type="protein sequence ID" value="PHM73484.1"/>
    <property type="molecule type" value="Genomic_DNA"/>
</dbReference>
<evidence type="ECO:0000313" key="2">
    <source>
        <dbReference type="Proteomes" id="UP000221101"/>
    </source>
</evidence>
<protein>
    <submittedName>
        <fullName evidence="1">Uncharacterized protein</fullName>
    </submittedName>
</protein>
<gene>
    <name evidence="1" type="ORF">Xkoz_01900</name>
</gene>
<organism evidence="1 2">
    <name type="scientific">Xenorhabdus kozodoii</name>
    <dbReference type="NCBI Taxonomy" id="351676"/>
    <lineage>
        <taxon>Bacteria</taxon>
        <taxon>Pseudomonadati</taxon>
        <taxon>Pseudomonadota</taxon>
        <taxon>Gammaproteobacteria</taxon>
        <taxon>Enterobacterales</taxon>
        <taxon>Morganellaceae</taxon>
        <taxon>Xenorhabdus</taxon>
    </lineage>
</organism>
<dbReference type="AlphaFoldDB" id="A0A2D0LCQ1"/>